<name>A0A9C7LBI4_9BACI</name>
<sequence length="262" mass="29900">MKLNIALIQMDIVFGDPVANFQKAERLIEEAMRQNPEVIVFPELWTTGYDLANLPDIGDTNAQETIDFFRTKAKQYNVHFVGGSIAKKQEDGIYNTLLVVNQHGELVHQYSKLHLFQLMDEHLHLKAGKEEGLFSLNNYTFAGQICYDIRFPEWMRTHVLNGAEAIFVVAEWPLPRLHHWKTLLTARAIENQCYIIACNCSGSNPSNVFAGHSLIIDPWGEIIAEGSEQEEIICGEIDLEKVKNVRNTIPVFDDRKPNLYKS</sequence>
<dbReference type="SUPFAM" id="SSF56317">
    <property type="entry name" value="Carbon-nitrogen hydrolase"/>
    <property type="match status" value="1"/>
</dbReference>
<evidence type="ECO:0000313" key="4">
    <source>
        <dbReference type="Proteomes" id="UP000789845"/>
    </source>
</evidence>
<comment type="similarity">
    <text evidence="1">Belongs to the carbon-nitrogen hydrolase superfamily. NIT1/NIT2 family.</text>
</comment>
<dbReference type="EC" id="3.5.1.3" evidence="3"/>
<dbReference type="EMBL" id="CAKJTG010000011">
    <property type="protein sequence ID" value="CAG9608580.1"/>
    <property type="molecule type" value="Genomic_DNA"/>
</dbReference>
<dbReference type="AlphaFoldDB" id="A0A9C7LBI4"/>
<evidence type="ECO:0000259" key="2">
    <source>
        <dbReference type="PROSITE" id="PS50263"/>
    </source>
</evidence>
<dbReference type="GO" id="GO:0050152">
    <property type="term" value="F:omega-amidase activity"/>
    <property type="evidence" value="ECO:0007669"/>
    <property type="project" value="UniProtKB-EC"/>
</dbReference>
<dbReference type="PANTHER" id="PTHR23088:SF27">
    <property type="entry name" value="DEAMINATED GLUTATHIONE AMIDASE"/>
    <property type="match status" value="1"/>
</dbReference>
<dbReference type="Proteomes" id="UP000789845">
    <property type="component" value="Unassembled WGS sequence"/>
</dbReference>
<gene>
    <name evidence="3" type="primary">yafV_1</name>
    <name evidence="3" type="ORF">NEOCIP111885_02297</name>
</gene>
<keyword evidence="3" id="KW-0378">Hydrolase</keyword>
<evidence type="ECO:0000313" key="3">
    <source>
        <dbReference type="EMBL" id="CAG9608580.1"/>
    </source>
</evidence>
<organism evidence="3 4">
    <name type="scientific">Pseudoneobacillus rhizosphaerae</name>
    <dbReference type="NCBI Taxonomy" id="2880968"/>
    <lineage>
        <taxon>Bacteria</taxon>
        <taxon>Bacillati</taxon>
        <taxon>Bacillota</taxon>
        <taxon>Bacilli</taxon>
        <taxon>Bacillales</taxon>
        <taxon>Bacillaceae</taxon>
        <taxon>Pseudoneobacillus</taxon>
    </lineage>
</organism>
<keyword evidence="4" id="KW-1185">Reference proteome</keyword>
<protein>
    <submittedName>
        <fullName evidence="3">Omega-amidase YafV</fullName>
        <ecNumber evidence="3">3.5.1.3</ecNumber>
    </submittedName>
</protein>
<dbReference type="PANTHER" id="PTHR23088">
    <property type="entry name" value="NITRILASE-RELATED"/>
    <property type="match status" value="1"/>
</dbReference>
<accession>A0A9C7LBI4</accession>
<proteinExistence type="inferred from homology"/>
<dbReference type="Gene3D" id="3.60.110.10">
    <property type="entry name" value="Carbon-nitrogen hydrolase"/>
    <property type="match status" value="1"/>
</dbReference>
<dbReference type="PROSITE" id="PS50263">
    <property type="entry name" value="CN_HYDROLASE"/>
    <property type="match status" value="1"/>
</dbReference>
<dbReference type="InterPro" id="IPR003010">
    <property type="entry name" value="C-N_Hydrolase"/>
</dbReference>
<reference evidence="3" key="1">
    <citation type="submission" date="2021-10" db="EMBL/GenBank/DDBJ databases">
        <authorList>
            <person name="Criscuolo A."/>
        </authorList>
    </citation>
    <scope>NUCLEOTIDE SEQUENCE</scope>
    <source>
        <strain evidence="3">CIP111885</strain>
    </source>
</reference>
<evidence type="ECO:0000256" key="1">
    <source>
        <dbReference type="ARBA" id="ARBA00010613"/>
    </source>
</evidence>
<comment type="caution">
    <text evidence="3">The sequence shown here is derived from an EMBL/GenBank/DDBJ whole genome shotgun (WGS) entry which is preliminary data.</text>
</comment>
<dbReference type="RefSeq" id="WP_290369539.1">
    <property type="nucleotide sequence ID" value="NZ_CAKJTG010000011.1"/>
</dbReference>
<dbReference type="InterPro" id="IPR036526">
    <property type="entry name" value="C-N_Hydrolase_sf"/>
</dbReference>
<dbReference type="CDD" id="cd07583">
    <property type="entry name" value="nitrilase_5"/>
    <property type="match status" value="1"/>
</dbReference>
<dbReference type="Pfam" id="PF00795">
    <property type="entry name" value="CN_hydrolase"/>
    <property type="match status" value="1"/>
</dbReference>
<feature type="domain" description="CN hydrolase" evidence="2">
    <location>
        <begin position="3"/>
        <end position="239"/>
    </location>
</feature>